<dbReference type="EMBL" id="AQQZ01000002">
    <property type="protein sequence ID" value="KNG94992.1"/>
    <property type="molecule type" value="Genomic_DNA"/>
</dbReference>
<evidence type="ECO:0000313" key="5">
    <source>
        <dbReference type="Proteomes" id="UP000036938"/>
    </source>
</evidence>
<dbReference type="OrthoDB" id="9807264at2"/>
<evidence type="ECO:0000256" key="3">
    <source>
        <dbReference type="ARBA" id="ARBA00023186"/>
    </source>
</evidence>
<organism evidence="4 5">
    <name type="scientific">Pseudaestuariivita atlantica</name>
    <dbReference type="NCBI Taxonomy" id="1317121"/>
    <lineage>
        <taxon>Bacteria</taxon>
        <taxon>Pseudomonadati</taxon>
        <taxon>Pseudomonadota</taxon>
        <taxon>Alphaproteobacteria</taxon>
        <taxon>Rhodobacterales</taxon>
        <taxon>Paracoccaceae</taxon>
        <taxon>Pseudaestuariivita</taxon>
    </lineage>
</organism>
<dbReference type="SUPFAM" id="SSF109910">
    <property type="entry name" value="YgfY-like"/>
    <property type="match status" value="1"/>
</dbReference>
<dbReference type="InterPro" id="IPR005631">
    <property type="entry name" value="SDH"/>
</dbReference>
<evidence type="ECO:0000256" key="2">
    <source>
        <dbReference type="ARBA" id="ARBA00019418"/>
    </source>
</evidence>
<evidence type="ECO:0000313" key="4">
    <source>
        <dbReference type="EMBL" id="KNG94992.1"/>
    </source>
</evidence>
<proteinExistence type="inferred from homology"/>
<keyword evidence="3" id="KW-0143">Chaperone</keyword>
<name>A0A0L1JTH8_9RHOB</name>
<dbReference type="RefSeq" id="WP_050529986.1">
    <property type="nucleotide sequence ID" value="NZ_AQQZ01000002.1"/>
</dbReference>
<dbReference type="STRING" id="1317121.ATO11_06435"/>
<evidence type="ECO:0000256" key="1">
    <source>
        <dbReference type="ARBA" id="ARBA00008571"/>
    </source>
</evidence>
<dbReference type="InterPro" id="IPR036714">
    <property type="entry name" value="SDH_sf"/>
</dbReference>
<sequence length="89" mass="9960">MTEPRDIRLKRLAMRSMRRGIKEMDVILSGYAAARLPGMSDPALDTYDGLLSENDHDLYAWVCGTATPPAPLADLIADIRDWISVNQRT</sequence>
<reference evidence="4 5" key="1">
    <citation type="journal article" date="2015" name="Int. J. Syst. Evol. Microbiol.">
        <title>Aestuariivita atlantica sp. nov., isolated from deep sea sediment of the Atlantic Ocean.</title>
        <authorList>
            <person name="Li G."/>
            <person name="Lai Q."/>
            <person name="Du Y."/>
            <person name="Liu X."/>
            <person name="Sun F."/>
            <person name="Shao Z."/>
        </authorList>
    </citation>
    <scope>NUCLEOTIDE SEQUENCE [LARGE SCALE GENOMIC DNA]</scope>
    <source>
        <strain evidence="4 5">22II-S11-z3</strain>
    </source>
</reference>
<gene>
    <name evidence="4" type="ORF">ATO11_06435</name>
</gene>
<comment type="caution">
    <text evidence="4">The sequence shown here is derived from an EMBL/GenBank/DDBJ whole genome shotgun (WGS) entry which is preliminary data.</text>
</comment>
<dbReference type="PATRIC" id="fig|1317121.7.peg.1668"/>
<dbReference type="Pfam" id="PF03937">
    <property type="entry name" value="Sdh5"/>
    <property type="match status" value="1"/>
</dbReference>
<keyword evidence="5" id="KW-1185">Reference proteome</keyword>
<dbReference type="PANTHER" id="PTHR12469:SF2">
    <property type="entry name" value="SUCCINATE DEHYDROGENASE ASSEMBLY FACTOR 2, MITOCHONDRIAL"/>
    <property type="match status" value="1"/>
</dbReference>
<dbReference type="Gene3D" id="1.10.150.250">
    <property type="entry name" value="Flavinator of succinate dehydrogenase"/>
    <property type="match status" value="1"/>
</dbReference>
<dbReference type="Proteomes" id="UP000036938">
    <property type="component" value="Unassembled WGS sequence"/>
</dbReference>
<protein>
    <recommendedName>
        <fullName evidence="2">FAD assembly factor SdhE</fullName>
    </recommendedName>
</protein>
<dbReference type="PANTHER" id="PTHR12469">
    <property type="entry name" value="PROTEIN EMI5 HOMOLOG, MITOCHONDRIAL"/>
    <property type="match status" value="1"/>
</dbReference>
<accession>A0A0L1JTH8</accession>
<dbReference type="GO" id="GO:0006099">
    <property type="term" value="P:tricarboxylic acid cycle"/>
    <property type="evidence" value="ECO:0007669"/>
    <property type="project" value="TreeGrafter"/>
</dbReference>
<comment type="similarity">
    <text evidence="1">Belongs to the SdhE FAD assembly factor family.</text>
</comment>
<dbReference type="AlphaFoldDB" id="A0A0L1JTH8"/>